<name>A0AAV6JKK4_9ERIC</name>
<keyword evidence="3" id="KW-1185">Reference proteome</keyword>
<evidence type="ECO:0000313" key="2">
    <source>
        <dbReference type="EMBL" id="KAG5541632.1"/>
    </source>
</evidence>
<feature type="transmembrane region" description="Helical" evidence="1">
    <location>
        <begin position="25"/>
        <end position="47"/>
    </location>
</feature>
<evidence type="ECO:0000313" key="3">
    <source>
        <dbReference type="Proteomes" id="UP000823749"/>
    </source>
</evidence>
<accession>A0AAV6JKK4</accession>
<sequence>MRDKCFYKKEFLDFAGKDNNTARTVIITGVSTLGFVIVFIVCVCIFLRKRKQKKNSKQKVEAESQAVWRYSGGLNCQKLWLVNAFRWPSGGQNSGGLGKYDGILVVGDGDGGVGGIGSGWIYI</sequence>
<proteinExistence type="predicted"/>
<keyword evidence="1" id="KW-0812">Transmembrane</keyword>
<organism evidence="2 3">
    <name type="scientific">Rhododendron griersonianum</name>
    <dbReference type="NCBI Taxonomy" id="479676"/>
    <lineage>
        <taxon>Eukaryota</taxon>
        <taxon>Viridiplantae</taxon>
        <taxon>Streptophyta</taxon>
        <taxon>Embryophyta</taxon>
        <taxon>Tracheophyta</taxon>
        <taxon>Spermatophyta</taxon>
        <taxon>Magnoliopsida</taxon>
        <taxon>eudicotyledons</taxon>
        <taxon>Gunneridae</taxon>
        <taxon>Pentapetalae</taxon>
        <taxon>asterids</taxon>
        <taxon>Ericales</taxon>
        <taxon>Ericaceae</taxon>
        <taxon>Ericoideae</taxon>
        <taxon>Rhodoreae</taxon>
        <taxon>Rhododendron</taxon>
    </lineage>
</organism>
<dbReference type="AlphaFoldDB" id="A0AAV6JKK4"/>
<keyword evidence="1" id="KW-1133">Transmembrane helix</keyword>
<comment type="caution">
    <text evidence="2">The sequence shown here is derived from an EMBL/GenBank/DDBJ whole genome shotgun (WGS) entry which is preliminary data.</text>
</comment>
<gene>
    <name evidence="2" type="ORF">RHGRI_021460</name>
</gene>
<evidence type="ECO:0000256" key="1">
    <source>
        <dbReference type="SAM" id="Phobius"/>
    </source>
</evidence>
<protein>
    <submittedName>
        <fullName evidence="2">Uncharacterized protein</fullName>
    </submittedName>
</protein>
<dbReference type="EMBL" id="JACTNZ010000007">
    <property type="protein sequence ID" value="KAG5541632.1"/>
    <property type="molecule type" value="Genomic_DNA"/>
</dbReference>
<reference evidence="2" key="1">
    <citation type="submission" date="2020-08" db="EMBL/GenBank/DDBJ databases">
        <title>Plant Genome Project.</title>
        <authorList>
            <person name="Zhang R.-G."/>
        </authorList>
    </citation>
    <scope>NUCLEOTIDE SEQUENCE</scope>
    <source>
        <strain evidence="2">WSP0</strain>
        <tissue evidence="2">Leaf</tissue>
    </source>
</reference>
<keyword evidence="1" id="KW-0472">Membrane</keyword>
<dbReference type="Proteomes" id="UP000823749">
    <property type="component" value="Chromosome 7"/>
</dbReference>